<protein>
    <submittedName>
        <fullName evidence="4">DUF6779 domain-containing protein</fullName>
    </submittedName>
</protein>
<accession>A0ABW7JQY5</accession>
<feature type="compositionally biased region" description="Basic and acidic residues" evidence="1">
    <location>
        <begin position="165"/>
        <end position="189"/>
    </location>
</feature>
<dbReference type="Pfam" id="PF20570">
    <property type="entry name" value="DUF6779"/>
    <property type="match status" value="1"/>
</dbReference>
<evidence type="ECO:0000256" key="1">
    <source>
        <dbReference type="SAM" id="MobiDB-lite"/>
    </source>
</evidence>
<feature type="transmembrane region" description="Helical" evidence="2">
    <location>
        <begin position="44"/>
        <end position="64"/>
    </location>
</feature>
<evidence type="ECO:0000259" key="3">
    <source>
        <dbReference type="Pfam" id="PF20570"/>
    </source>
</evidence>
<evidence type="ECO:0000256" key="2">
    <source>
        <dbReference type="SAM" id="Phobius"/>
    </source>
</evidence>
<dbReference type="RefSeq" id="WP_395115127.1">
    <property type="nucleotide sequence ID" value="NZ_JBIMSO010000053.1"/>
</dbReference>
<dbReference type="EMBL" id="JBIMSO010000053">
    <property type="protein sequence ID" value="MFH5209380.1"/>
    <property type="molecule type" value="Genomic_DNA"/>
</dbReference>
<keyword evidence="2" id="KW-0472">Membrane</keyword>
<dbReference type="Proteomes" id="UP001609175">
    <property type="component" value="Unassembled WGS sequence"/>
</dbReference>
<gene>
    <name evidence="4" type="ORF">ACHIPZ_14415</name>
</gene>
<organism evidence="4 5">
    <name type="scientific">Antrihabitans spumae</name>
    <dbReference type="NCBI Taxonomy" id="3373370"/>
    <lineage>
        <taxon>Bacteria</taxon>
        <taxon>Bacillati</taxon>
        <taxon>Actinomycetota</taxon>
        <taxon>Actinomycetes</taxon>
        <taxon>Mycobacteriales</taxon>
        <taxon>Nocardiaceae</taxon>
        <taxon>Antrihabitans</taxon>
    </lineage>
</organism>
<feature type="compositionally biased region" description="Acidic residues" evidence="1">
    <location>
        <begin position="259"/>
        <end position="273"/>
    </location>
</feature>
<evidence type="ECO:0000313" key="5">
    <source>
        <dbReference type="Proteomes" id="UP001609175"/>
    </source>
</evidence>
<feature type="transmembrane region" description="Helical" evidence="2">
    <location>
        <begin position="20"/>
        <end position="38"/>
    </location>
</feature>
<dbReference type="InterPro" id="IPR046706">
    <property type="entry name" value="DUF6779"/>
</dbReference>
<sequence>MTSASRTKSPRRGRRSAGQLILAAMLGLGLIASIFLIFADSVQLLRVGVVAAAWAAIVGGIAMTKYRRESAVDKAKARDLQTVYELQLEREISARREFEMGVEARVRREVRADAEELAGLRAELVALRANLQVLFDGQLPSERVALRADSTRVQELASGQDGDYPDYREPRARDLQNGRDVPVFDRNRPPDPAYVADNNQRPQFATPYDEPVTAEVAAIPEFGPMPTAPAPAPPVVSTPEQQLPQYDAADTAPEPIFEPEAEFEPEFEPDVDAELPPLPEPAAGSRRRRRAEAEAAEDDGPAPKSISVAELMANLRSETVGSEGSGRRSRHGQ</sequence>
<feature type="domain" description="DUF6779" evidence="3">
    <location>
        <begin position="45"/>
        <end position="152"/>
    </location>
</feature>
<feature type="region of interest" description="Disordered" evidence="1">
    <location>
        <begin position="259"/>
        <end position="333"/>
    </location>
</feature>
<name>A0ABW7JQY5_9NOCA</name>
<keyword evidence="2" id="KW-0812">Transmembrane</keyword>
<evidence type="ECO:0000313" key="4">
    <source>
        <dbReference type="EMBL" id="MFH5209380.1"/>
    </source>
</evidence>
<proteinExistence type="predicted"/>
<feature type="region of interest" description="Disordered" evidence="1">
    <location>
        <begin position="152"/>
        <end position="205"/>
    </location>
</feature>
<reference evidence="4 5" key="1">
    <citation type="submission" date="2024-10" db="EMBL/GenBank/DDBJ databases">
        <authorList>
            <person name="Riesco R."/>
        </authorList>
    </citation>
    <scope>NUCLEOTIDE SEQUENCE [LARGE SCALE GENOMIC DNA]</scope>
    <source>
        <strain evidence="4 5">NCIMB 15449</strain>
    </source>
</reference>
<keyword evidence="2" id="KW-1133">Transmembrane helix</keyword>
<comment type="caution">
    <text evidence="4">The sequence shown here is derived from an EMBL/GenBank/DDBJ whole genome shotgun (WGS) entry which is preliminary data.</text>
</comment>